<dbReference type="EMBL" id="JADIKK010000008">
    <property type="protein sequence ID" value="MFK2876412.1"/>
    <property type="molecule type" value="Genomic_DNA"/>
</dbReference>
<organism evidence="2 3">
    <name type="scientific">Rhodanobacter hydrolyticus</name>
    <dbReference type="NCBI Taxonomy" id="2250595"/>
    <lineage>
        <taxon>Bacteria</taxon>
        <taxon>Pseudomonadati</taxon>
        <taxon>Pseudomonadota</taxon>
        <taxon>Gammaproteobacteria</taxon>
        <taxon>Lysobacterales</taxon>
        <taxon>Rhodanobacteraceae</taxon>
        <taxon>Rhodanobacter</taxon>
    </lineage>
</organism>
<proteinExistence type="predicted"/>
<keyword evidence="1" id="KW-0175">Coiled coil</keyword>
<name>A0ABW8J2C5_9GAMM</name>
<evidence type="ECO:0000313" key="3">
    <source>
        <dbReference type="Proteomes" id="UP001620339"/>
    </source>
</evidence>
<protein>
    <recommendedName>
        <fullName evidence="4">DUF3829 domain-containing protein</fullName>
    </recommendedName>
</protein>
<feature type="coiled-coil region" evidence="1">
    <location>
        <begin position="92"/>
        <end position="134"/>
    </location>
</feature>
<sequence>MNQAGQGGRSVLRAAAKVSVVAWSVSLAGCGNSDIDAVKKQTLDQDQSYTVGQAFDNRKVCDSVKWDEITDDRGRKIVEYRCTFNGVDDYFNNALANATKKLKDQYQSAKDAYGKDAQDDLSDAEKRLATLKASGLASKYPDNTPDDQLEAKVKHAHDLENLLNNARVENNFDTVAVTNFWDGFTEAETNSDPLHQAVATFQADIQSAHGDLSNSATWPNQARADLNSAVAAAASDEGQILDDRIRIPQARLDVINTKKKLDSLLASKDQALASLDADLSSKLQQLDANATTSIDELFQWSMSENGDPVFVFAGSEYKFKNGKEKLVNYYDIGTQHAIQAMIRNDTTTYAQYVVETNLGG</sequence>
<dbReference type="RefSeq" id="WP_404612155.1">
    <property type="nucleotide sequence ID" value="NZ_JADIKK010000008.1"/>
</dbReference>
<evidence type="ECO:0008006" key="4">
    <source>
        <dbReference type="Google" id="ProtNLM"/>
    </source>
</evidence>
<reference evidence="2 3" key="1">
    <citation type="submission" date="2020-10" db="EMBL/GenBank/DDBJ databases">
        <title>Phylogeny of dyella-like bacteria.</title>
        <authorList>
            <person name="Fu J."/>
        </authorList>
    </citation>
    <scope>NUCLEOTIDE SEQUENCE [LARGE SCALE GENOMIC DNA]</scope>
    <source>
        <strain evidence="2 3">KACC 19113</strain>
    </source>
</reference>
<comment type="caution">
    <text evidence="2">The sequence shown here is derived from an EMBL/GenBank/DDBJ whole genome shotgun (WGS) entry which is preliminary data.</text>
</comment>
<evidence type="ECO:0000313" key="2">
    <source>
        <dbReference type="EMBL" id="MFK2876412.1"/>
    </source>
</evidence>
<evidence type="ECO:0000256" key="1">
    <source>
        <dbReference type="SAM" id="Coils"/>
    </source>
</evidence>
<gene>
    <name evidence="2" type="ORF">ISP25_04925</name>
</gene>
<keyword evidence="3" id="KW-1185">Reference proteome</keyword>
<accession>A0ABW8J2C5</accession>
<dbReference type="Proteomes" id="UP001620339">
    <property type="component" value="Unassembled WGS sequence"/>
</dbReference>